<accession>A0A1J4K4J9</accession>
<keyword evidence="1" id="KW-0472">Membrane</keyword>
<dbReference type="Proteomes" id="UP000179807">
    <property type="component" value="Unassembled WGS sequence"/>
</dbReference>
<dbReference type="AlphaFoldDB" id="A0A1J4K4J9"/>
<sequence length="431" mass="49841">MIHSLRALKSNHLEALSCILFGRNKKCHINFFNKIHLPDRSMFIFPLICFIVDNFGKQGFNSTDSSFDFPYVIFPYFPEHQPQKTLFDHFQSTEEQNPDIATATLDCLNNRTICSKFKLRPGYVHISYPPHNNIIKTKRQINNESLDRLSKSVQHRNLQDFSSIDEIYGNASLNIPVFVLAARPNAGDLEDKYPVFESLVMKFIGEDIIFSFVTDSSIYAQLTTFPRTDLIYISPYGQKVIFDDEDFILPQVVKFVNQHKYPVLMHLFETQNAFSNLDLIETLSLVVVDEKIENDVEIFIQKMTPNVPLLFLNRTKYPILSASICMTNEDINEADSKTKSCYAIVNFTNSKAIRIDTLNETVINEVISNFDEIHAKLPLKYRLMRILFFTLQFRGKVVVLYSIVSIVFLVFFAGLFITLIDFLEPKKLKKK</sequence>
<reference evidence="2" key="1">
    <citation type="submission" date="2016-10" db="EMBL/GenBank/DDBJ databases">
        <authorList>
            <person name="Benchimol M."/>
            <person name="Almeida L.G."/>
            <person name="Vasconcelos A.T."/>
            <person name="Perreira-Neves A."/>
            <person name="Rosa I.A."/>
            <person name="Tasca T."/>
            <person name="Bogo M.R."/>
            <person name="de Souza W."/>
        </authorList>
    </citation>
    <scope>NUCLEOTIDE SEQUENCE [LARGE SCALE GENOMIC DNA]</scope>
    <source>
        <strain evidence="2">K</strain>
    </source>
</reference>
<evidence type="ECO:0000256" key="1">
    <source>
        <dbReference type="SAM" id="Phobius"/>
    </source>
</evidence>
<name>A0A1J4K4J9_9EUKA</name>
<dbReference type="VEuPathDB" id="TrichDB:TRFO_27754"/>
<dbReference type="GeneID" id="94840452"/>
<feature type="transmembrane region" description="Helical" evidence="1">
    <location>
        <begin position="398"/>
        <end position="423"/>
    </location>
</feature>
<dbReference type="RefSeq" id="XP_068357812.1">
    <property type="nucleotide sequence ID" value="XM_068505748.1"/>
</dbReference>
<protein>
    <recommendedName>
        <fullName evidence="4">Thioredoxin domain-containing protein</fullName>
    </recommendedName>
</protein>
<keyword evidence="1" id="KW-1133">Transmembrane helix</keyword>
<keyword evidence="3" id="KW-1185">Reference proteome</keyword>
<evidence type="ECO:0000313" key="3">
    <source>
        <dbReference type="Proteomes" id="UP000179807"/>
    </source>
</evidence>
<evidence type="ECO:0008006" key="4">
    <source>
        <dbReference type="Google" id="ProtNLM"/>
    </source>
</evidence>
<evidence type="ECO:0000313" key="2">
    <source>
        <dbReference type="EMBL" id="OHT04676.1"/>
    </source>
</evidence>
<comment type="caution">
    <text evidence="2">The sequence shown here is derived from an EMBL/GenBank/DDBJ whole genome shotgun (WGS) entry which is preliminary data.</text>
</comment>
<proteinExistence type="predicted"/>
<gene>
    <name evidence="2" type="ORF">TRFO_27754</name>
</gene>
<keyword evidence="1" id="KW-0812">Transmembrane</keyword>
<organism evidence="2 3">
    <name type="scientific">Tritrichomonas foetus</name>
    <dbReference type="NCBI Taxonomy" id="1144522"/>
    <lineage>
        <taxon>Eukaryota</taxon>
        <taxon>Metamonada</taxon>
        <taxon>Parabasalia</taxon>
        <taxon>Tritrichomonadida</taxon>
        <taxon>Tritrichomonadidae</taxon>
        <taxon>Tritrichomonas</taxon>
    </lineage>
</organism>
<dbReference type="EMBL" id="MLAK01000784">
    <property type="protein sequence ID" value="OHT04676.1"/>
    <property type="molecule type" value="Genomic_DNA"/>
</dbReference>